<evidence type="ECO:0000313" key="1">
    <source>
        <dbReference type="EMBL" id="SCM71794.1"/>
    </source>
</evidence>
<organism evidence="1">
    <name type="scientific">uncultured Pleomorphomonas sp</name>
    <dbReference type="NCBI Taxonomy" id="442121"/>
    <lineage>
        <taxon>Bacteria</taxon>
        <taxon>Pseudomonadati</taxon>
        <taxon>Pseudomonadota</taxon>
        <taxon>Alphaproteobacteria</taxon>
        <taxon>Hyphomicrobiales</taxon>
        <taxon>Pleomorphomonadaceae</taxon>
        <taxon>Pleomorphomonas</taxon>
        <taxon>environmental samples</taxon>
    </lineage>
</organism>
<reference evidence="1" key="1">
    <citation type="submission" date="2016-08" db="EMBL/GenBank/DDBJ databases">
        <authorList>
            <person name="Seilhamer J.J."/>
        </authorList>
    </citation>
    <scope>NUCLEOTIDE SEQUENCE</scope>
    <source>
        <strain evidence="1">86</strain>
    </source>
</reference>
<gene>
    <name evidence="1" type="ORF">KL86PLE_100341</name>
</gene>
<protein>
    <submittedName>
        <fullName evidence="1">Uncharacterized protein</fullName>
    </submittedName>
</protein>
<name>A0A212L2L0_9HYPH</name>
<dbReference type="AlphaFoldDB" id="A0A212L2L0"/>
<dbReference type="EMBL" id="FMJD01000002">
    <property type="protein sequence ID" value="SCM71794.1"/>
    <property type="molecule type" value="Genomic_DNA"/>
</dbReference>
<proteinExistence type="predicted"/>
<sequence>MPAEHIARIFDKRGFAGLFLLVIQGIAVQRVTAMPCLFVLKRSPPQDGNVPLPELLPRRLYAPVRRGG</sequence>
<accession>A0A212L2L0</accession>